<keyword evidence="2 4" id="KW-0808">Transferase</keyword>
<accession>A0A484H6M5</accession>
<name>A0A484H6M5_9ZZZZ</name>
<dbReference type="InterPro" id="IPR030374">
    <property type="entry name" value="PABS"/>
</dbReference>
<dbReference type="NCBIfam" id="TIGR00417">
    <property type="entry name" value="speE"/>
    <property type="match status" value="1"/>
</dbReference>
<evidence type="ECO:0000259" key="3">
    <source>
        <dbReference type="PROSITE" id="PS51006"/>
    </source>
</evidence>
<dbReference type="PANTHER" id="PTHR11558:SF11">
    <property type="entry name" value="SPERMIDINE SYNTHASE"/>
    <property type="match status" value="1"/>
</dbReference>
<dbReference type="GO" id="GO:0005829">
    <property type="term" value="C:cytosol"/>
    <property type="evidence" value="ECO:0007669"/>
    <property type="project" value="TreeGrafter"/>
</dbReference>
<dbReference type="InterPro" id="IPR037163">
    <property type="entry name" value="Spermidine_synt_N_sf"/>
</dbReference>
<dbReference type="AlphaFoldDB" id="A0A484H6M5"/>
<sequence length="280" mass="31339">MIRFEETLYPHWSQTFRAQKVLYHERSELQDLAIFESAIFGRILALDGVIQTTEADEHHYHEMMIHVPLLAHGAVQAVCVVGGGDGGALREVLKHPGVHATLVEIDPAVIAISRRYLPAISVGSFDDPRVTIIIADGVRYMADSGPLFDVIIIDSTDPQGPGEGLFQESFYASCRRRLKPGGILVTQNGVPFLQPDEVYRTYCQLQPHFADVWFFTAAVPTYVGGLMAMGWGSLDPAHRLRPQELIRTRAAKVDLETRYYTPNIHVASFALPRYIERLLL</sequence>
<evidence type="ECO:0000256" key="2">
    <source>
        <dbReference type="ARBA" id="ARBA00022679"/>
    </source>
</evidence>
<dbReference type="GO" id="GO:0008295">
    <property type="term" value="P:spermidine biosynthetic process"/>
    <property type="evidence" value="ECO:0007669"/>
    <property type="project" value="TreeGrafter"/>
</dbReference>
<protein>
    <submittedName>
        <fullName evidence="4">Spermidine synthase</fullName>
        <ecNumber evidence="4">2.5.1.16</ecNumber>
    </submittedName>
</protein>
<dbReference type="InterPro" id="IPR035246">
    <property type="entry name" value="Spermidine_synt_N"/>
</dbReference>
<dbReference type="EMBL" id="LR026963">
    <property type="protein sequence ID" value="VBB69244.1"/>
    <property type="molecule type" value="Genomic_DNA"/>
</dbReference>
<comment type="similarity">
    <text evidence="1">Belongs to the spermidine/spermine synthase family.</text>
</comment>
<dbReference type="Pfam" id="PF17284">
    <property type="entry name" value="Spermine_synt_N"/>
    <property type="match status" value="1"/>
</dbReference>
<dbReference type="Gene3D" id="3.40.50.150">
    <property type="entry name" value="Vaccinia Virus protein VP39"/>
    <property type="match status" value="1"/>
</dbReference>
<gene>
    <name evidence="4" type="ORF">RIEGSTA812A_PEG_717</name>
</gene>
<proteinExistence type="inferred from homology"/>
<evidence type="ECO:0000256" key="1">
    <source>
        <dbReference type="ARBA" id="ARBA00007867"/>
    </source>
</evidence>
<dbReference type="GO" id="GO:0004766">
    <property type="term" value="F:spermidine synthase activity"/>
    <property type="evidence" value="ECO:0007669"/>
    <property type="project" value="UniProtKB-EC"/>
</dbReference>
<dbReference type="HAMAP" id="MF_00198">
    <property type="entry name" value="Spermidine_synth"/>
    <property type="match status" value="1"/>
</dbReference>
<dbReference type="PANTHER" id="PTHR11558">
    <property type="entry name" value="SPERMIDINE/SPERMINE SYNTHASE"/>
    <property type="match status" value="1"/>
</dbReference>
<dbReference type="SUPFAM" id="SSF53335">
    <property type="entry name" value="S-adenosyl-L-methionine-dependent methyltransferases"/>
    <property type="match status" value="1"/>
</dbReference>
<dbReference type="Gene3D" id="2.30.140.10">
    <property type="entry name" value="Spermidine synthase, tetramerisation domain"/>
    <property type="match status" value="1"/>
</dbReference>
<dbReference type="InterPro" id="IPR029063">
    <property type="entry name" value="SAM-dependent_MTases_sf"/>
</dbReference>
<reference evidence="4" key="1">
    <citation type="submission" date="2018-10" db="EMBL/GenBank/DDBJ databases">
        <authorList>
            <person name="Gruber-Vodicka H."/>
            <person name="Jaeckle O."/>
        </authorList>
    </citation>
    <scope>NUCLEOTIDE SEQUENCE</scope>
</reference>
<dbReference type="CDD" id="cd02440">
    <property type="entry name" value="AdoMet_MTases"/>
    <property type="match status" value="1"/>
</dbReference>
<dbReference type="PROSITE" id="PS51006">
    <property type="entry name" value="PABS_2"/>
    <property type="match status" value="1"/>
</dbReference>
<dbReference type="NCBIfam" id="NF002010">
    <property type="entry name" value="PRK00811.1"/>
    <property type="match status" value="1"/>
</dbReference>
<dbReference type="Pfam" id="PF01564">
    <property type="entry name" value="Spermine_synth"/>
    <property type="match status" value="1"/>
</dbReference>
<dbReference type="EC" id="2.5.1.16" evidence="4"/>
<dbReference type="InterPro" id="IPR001045">
    <property type="entry name" value="Spermi_synthase"/>
</dbReference>
<feature type="domain" description="PABS" evidence="3">
    <location>
        <begin position="1"/>
        <end position="234"/>
    </location>
</feature>
<organism evidence="4">
    <name type="scientific">invertebrate metagenome</name>
    <dbReference type="NCBI Taxonomy" id="1711999"/>
    <lineage>
        <taxon>unclassified sequences</taxon>
        <taxon>metagenomes</taxon>
        <taxon>organismal metagenomes</taxon>
    </lineage>
</organism>
<evidence type="ECO:0000313" key="4">
    <source>
        <dbReference type="EMBL" id="VBB69244.1"/>
    </source>
</evidence>